<evidence type="ECO:0000313" key="2">
    <source>
        <dbReference type="RefSeq" id="XP_039139603.1"/>
    </source>
</evidence>
<dbReference type="Proteomes" id="UP001515500">
    <property type="component" value="Chromosome 15"/>
</dbReference>
<dbReference type="GO" id="GO:0009507">
    <property type="term" value="C:chloroplast"/>
    <property type="evidence" value="ECO:0007669"/>
    <property type="project" value="TreeGrafter"/>
</dbReference>
<dbReference type="RefSeq" id="XP_039139603.1">
    <property type="nucleotide sequence ID" value="XM_039283669.1"/>
</dbReference>
<protein>
    <submittedName>
        <fullName evidence="2">Uncharacterized protein LOC120276926 isoform X1</fullName>
    </submittedName>
</protein>
<evidence type="ECO:0000313" key="1">
    <source>
        <dbReference type="Proteomes" id="UP001515500"/>
    </source>
</evidence>
<sequence length="246" mass="26624">MVFSAAAVGCSGGAIRFSAASPPPRLPPSSHPESLPILSGITRRAALLLLLSVPVLPASSAAAISIGIPGPKQWLKEQKRKAAKFILAPIEASRQSLHDAFDMLALDLGTPVDYHGEVRKLLNSASRDCVSQDRSSLVTFQASTGVEVCTFSLILNNASSLLDNEDPVKLEAEVKLRELIRSFSSVGSVMDNCDFELIDDSDCCKLLENESGEVDWSTMEMKEVKRRFENVDFSIAYEDGDPPLTL</sequence>
<proteinExistence type="predicted"/>
<dbReference type="AlphaFoldDB" id="A0AB40CKK9"/>
<organism evidence="1 2">
    <name type="scientific">Dioscorea cayennensis subsp. rotundata</name>
    <name type="common">White Guinea yam</name>
    <name type="synonym">Dioscorea rotundata</name>
    <dbReference type="NCBI Taxonomy" id="55577"/>
    <lineage>
        <taxon>Eukaryota</taxon>
        <taxon>Viridiplantae</taxon>
        <taxon>Streptophyta</taxon>
        <taxon>Embryophyta</taxon>
        <taxon>Tracheophyta</taxon>
        <taxon>Spermatophyta</taxon>
        <taxon>Magnoliopsida</taxon>
        <taxon>Liliopsida</taxon>
        <taxon>Dioscoreales</taxon>
        <taxon>Dioscoreaceae</taxon>
        <taxon>Dioscorea</taxon>
    </lineage>
</organism>
<dbReference type="GeneID" id="120276926"/>
<dbReference type="PANTHER" id="PTHR36398">
    <property type="entry name" value="PLASMA MEMBRANE FUSION PROTEIN"/>
    <property type="match status" value="1"/>
</dbReference>
<accession>A0AB40CKK9</accession>
<reference evidence="2" key="1">
    <citation type="submission" date="2025-08" db="UniProtKB">
        <authorList>
            <consortium name="RefSeq"/>
        </authorList>
    </citation>
    <scope>IDENTIFICATION</scope>
</reference>
<gene>
    <name evidence="2" type="primary">LOC120276926</name>
</gene>
<keyword evidence="1" id="KW-1185">Reference proteome</keyword>
<name>A0AB40CKK9_DIOCR</name>
<dbReference type="PANTHER" id="PTHR36398:SF1">
    <property type="entry name" value="PLASMA MEMBRANE FUSION PROTEIN"/>
    <property type="match status" value="1"/>
</dbReference>